<dbReference type="AlphaFoldDB" id="A0A2H0DYU6"/>
<dbReference type="EMBL" id="PCTS01000005">
    <property type="protein sequence ID" value="PIP86760.1"/>
    <property type="molecule type" value="Genomic_DNA"/>
</dbReference>
<reference evidence="2 3" key="1">
    <citation type="submission" date="2017-09" db="EMBL/GenBank/DDBJ databases">
        <title>Depth-based differentiation of microbial function through sediment-hosted aquifers and enrichment of novel symbionts in the deep terrestrial subsurface.</title>
        <authorList>
            <person name="Probst A.J."/>
            <person name="Ladd B."/>
            <person name="Jarett J.K."/>
            <person name="Geller-Mcgrath D.E."/>
            <person name="Sieber C.M."/>
            <person name="Emerson J.B."/>
            <person name="Anantharaman K."/>
            <person name="Thomas B.C."/>
            <person name="Malmstrom R."/>
            <person name="Stieglmeier M."/>
            <person name="Klingl A."/>
            <person name="Woyke T."/>
            <person name="Ryan C.M."/>
            <person name="Banfield J.F."/>
        </authorList>
    </citation>
    <scope>NUCLEOTIDE SEQUENCE [LARGE SCALE GENOMIC DNA]</scope>
    <source>
        <strain evidence="2">CG22_combo_CG10-13_8_21_14_all_43_18</strain>
    </source>
</reference>
<evidence type="ECO:0000313" key="3">
    <source>
        <dbReference type="Proteomes" id="UP000231276"/>
    </source>
</evidence>
<name>A0A2H0DYU6_9BACT</name>
<comment type="caution">
    <text evidence="2">The sequence shown here is derived from an EMBL/GenBank/DDBJ whole genome shotgun (WGS) entry which is preliminary data.</text>
</comment>
<evidence type="ECO:0000256" key="1">
    <source>
        <dbReference type="SAM" id="Phobius"/>
    </source>
</evidence>
<keyword evidence="1" id="KW-1133">Transmembrane helix</keyword>
<proteinExistence type="predicted"/>
<feature type="transmembrane region" description="Helical" evidence="1">
    <location>
        <begin position="30"/>
        <end position="58"/>
    </location>
</feature>
<keyword evidence="1" id="KW-0812">Transmembrane</keyword>
<dbReference type="Proteomes" id="UP000231276">
    <property type="component" value="Unassembled WGS sequence"/>
</dbReference>
<keyword evidence="1" id="KW-0472">Membrane</keyword>
<protein>
    <submittedName>
        <fullName evidence="2">Uncharacterized protein</fullName>
    </submittedName>
</protein>
<gene>
    <name evidence="2" type="ORF">COW82_00305</name>
</gene>
<evidence type="ECO:0000313" key="2">
    <source>
        <dbReference type="EMBL" id="PIP86760.1"/>
    </source>
</evidence>
<accession>A0A2H0DYU6</accession>
<organism evidence="2 3">
    <name type="scientific">Candidatus Campbellbacteria bacterium CG22_combo_CG10-13_8_21_14_all_43_18</name>
    <dbReference type="NCBI Taxonomy" id="1974530"/>
    <lineage>
        <taxon>Bacteria</taxon>
        <taxon>Candidatus Campbelliibacteriota</taxon>
    </lineage>
</organism>
<sequence>MDLLTLFGVFSVTLMVLFYALEKKSNIYILGFSIACILAAIYGFLVGAWPFSIAEIIWSGVAFRRRHLG</sequence>